<comment type="caution">
    <text evidence="6">The sequence shown here is derived from an EMBL/GenBank/DDBJ whole genome shotgun (WGS) entry which is preliminary data.</text>
</comment>
<dbReference type="InterPro" id="IPR003439">
    <property type="entry name" value="ABC_transporter-like_ATP-bd"/>
</dbReference>
<dbReference type="Gene3D" id="3.40.50.300">
    <property type="entry name" value="P-loop containing nucleotide triphosphate hydrolases"/>
    <property type="match status" value="1"/>
</dbReference>
<evidence type="ECO:0000256" key="2">
    <source>
        <dbReference type="ARBA" id="ARBA00022448"/>
    </source>
</evidence>
<sequence>MDAIAIEGLTKTYRGIPAVDNLTMHVPRGSIYGFIGENGSGKSTTEKLICGLLTKQGGRVSILGRPGDDPLVRSRLGVLIENPGCFPDSTVYRNLFMQALNLGLPNPDKEIRRVLSLVGMESAAGQKFGKCSLGMKQRIGVAQALMGHPDVLVLDEPINGLDADGIRTIRETLLHLAHDEGVTVLITSHVLGELSKIATHYGIIRRGHMIKEMTAAELETECQSFVYVATEDDWRAAQVLARRWRRVEVLDGDGQPIHVKSSTGSPTGGLRVYDALDSEDVSRYLFEHGLFVREIRMNRIGLEEYYLQLMDEQRHGPGARMNRAAYYGPNEDGR</sequence>
<evidence type="ECO:0000313" key="7">
    <source>
        <dbReference type="Proteomes" id="UP000469292"/>
    </source>
</evidence>
<keyword evidence="3" id="KW-0547">Nucleotide-binding</keyword>
<proteinExistence type="inferred from homology"/>
<dbReference type="EMBL" id="VYSG01000001">
    <property type="protein sequence ID" value="NEG69364.1"/>
    <property type="molecule type" value="Genomic_DNA"/>
</dbReference>
<evidence type="ECO:0000256" key="3">
    <source>
        <dbReference type="ARBA" id="ARBA00022741"/>
    </source>
</evidence>
<dbReference type="GO" id="GO:0005524">
    <property type="term" value="F:ATP binding"/>
    <property type="evidence" value="ECO:0007669"/>
    <property type="project" value="UniProtKB-KW"/>
</dbReference>
<dbReference type="Pfam" id="PF00005">
    <property type="entry name" value="ABC_tran"/>
    <property type="match status" value="1"/>
</dbReference>
<comment type="similarity">
    <text evidence="1">Belongs to the ABC transporter superfamily.</text>
</comment>
<dbReference type="AlphaFoldDB" id="A0A6I5ND30"/>
<dbReference type="GO" id="GO:0016887">
    <property type="term" value="F:ATP hydrolysis activity"/>
    <property type="evidence" value="ECO:0007669"/>
    <property type="project" value="InterPro"/>
</dbReference>
<dbReference type="SUPFAM" id="SSF52540">
    <property type="entry name" value="P-loop containing nucleoside triphosphate hydrolases"/>
    <property type="match status" value="1"/>
</dbReference>
<dbReference type="PROSITE" id="PS50893">
    <property type="entry name" value="ABC_TRANSPORTER_2"/>
    <property type="match status" value="1"/>
</dbReference>
<evidence type="ECO:0000313" key="6">
    <source>
        <dbReference type="EMBL" id="NEG69364.1"/>
    </source>
</evidence>
<gene>
    <name evidence="6" type="ORF">F6S87_01730</name>
</gene>
<dbReference type="SMART" id="SM00382">
    <property type="entry name" value="AAA"/>
    <property type="match status" value="1"/>
</dbReference>
<dbReference type="InterPro" id="IPR027417">
    <property type="entry name" value="P-loop_NTPase"/>
</dbReference>
<reference evidence="6 7" key="1">
    <citation type="submission" date="2019-09" db="EMBL/GenBank/DDBJ databases">
        <title>Phylogenetic characterization of a novel taxon of the genus Bifidobacterium: Bifidobacterium choloepi sp. nov.</title>
        <authorList>
            <person name="Modesto M."/>
            <person name="Satti M."/>
        </authorList>
    </citation>
    <scope>NUCLEOTIDE SEQUENCE [LARGE SCALE GENOMIC DNA]</scope>
    <source>
        <strain evidence="6 7">BRDM6</strain>
    </source>
</reference>
<dbReference type="InterPro" id="IPR003593">
    <property type="entry name" value="AAA+_ATPase"/>
</dbReference>
<dbReference type="PANTHER" id="PTHR43335:SF8">
    <property type="entry name" value="ABC TRANSPORTER, ATP-BINDING PROTEIN"/>
    <property type="match status" value="1"/>
</dbReference>
<keyword evidence="2" id="KW-0813">Transport</keyword>
<evidence type="ECO:0000256" key="1">
    <source>
        <dbReference type="ARBA" id="ARBA00005417"/>
    </source>
</evidence>
<accession>A0A6I5ND30</accession>
<keyword evidence="4 6" id="KW-0067">ATP-binding</keyword>
<name>A0A6I5ND30_9BIFI</name>
<feature type="domain" description="ABC transporter" evidence="5">
    <location>
        <begin position="4"/>
        <end position="231"/>
    </location>
</feature>
<dbReference type="Proteomes" id="UP000469292">
    <property type="component" value="Unassembled WGS sequence"/>
</dbReference>
<evidence type="ECO:0000259" key="5">
    <source>
        <dbReference type="PROSITE" id="PS50893"/>
    </source>
</evidence>
<dbReference type="InterPro" id="IPR017871">
    <property type="entry name" value="ABC_transporter-like_CS"/>
</dbReference>
<dbReference type="PROSITE" id="PS00211">
    <property type="entry name" value="ABC_TRANSPORTER_1"/>
    <property type="match status" value="1"/>
</dbReference>
<dbReference type="RefSeq" id="WP_163226944.1">
    <property type="nucleotide sequence ID" value="NZ_VYSG01000001.1"/>
</dbReference>
<protein>
    <submittedName>
        <fullName evidence="6">ATP-binding cassette domain-containing protein</fullName>
    </submittedName>
</protein>
<evidence type="ECO:0000256" key="4">
    <source>
        <dbReference type="ARBA" id="ARBA00022840"/>
    </source>
</evidence>
<dbReference type="PANTHER" id="PTHR43335">
    <property type="entry name" value="ABC TRANSPORTER, ATP-BINDING PROTEIN"/>
    <property type="match status" value="1"/>
</dbReference>
<organism evidence="6 7">
    <name type="scientific">Bifidobacterium choloepi</name>
    <dbReference type="NCBI Taxonomy" id="2614131"/>
    <lineage>
        <taxon>Bacteria</taxon>
        <taxon>Bacillati</taxon>
        <taxon>Actinomycetota</taxon>
        <taxon>Actinomycetes</taxon>
        <taxon>Bifidobacteriales</taxon>
        <taxon>Bifidobacteriaceae</taxon>
        <taxon>Bifidobacterium</taxon>
    </lineage>
</organism>
<keyword evidence="7" id="KW-1185">Reference proteome</keyword>